<dbReference type="GO" id="GO:0031418">
    <property type="term" value="F:L-ascorbic acid binding"/>
    <property type="evidence" value="ECO:0007669"/>
    <property type="project" value="UniProtKB-KW"/>
</dbReference>
<evidence type="ECO:0000256" key="9">
    <source>
        <dbReference type="ARBA" id="ARBA00023004"/>
    </source>
</evidence>
<reference evidence="14" key="1">
    <citation type="journal article" date="2017" name="bioRxiv">
        <title>Comparative analysis of the genomes of Stylophora pistillata and Acropora digitifera provides evidence for extensive differences between species of corals.</title>
        <authorList>
            <person name="Voolstra C.R."/>
            <person name="Li Y."/>
            <person name="Liew Y.J."/>
            <person name="Baumgarten S."/>
            <person name="Zoccola D."/>
            <person name="Flot J.-F."/>
            <person name="Tambutte S."/>
            <person name="Allemand D."/>
            <person name="Aranda M."/>
        </authorList>
    </citation>
    <scope>NUCLEOTIDE SEQUENCE [LARGE SCALE GENOMIC DNA]</scope>
</reference>
<evidence type="ECO:0000313" key="14">
    <source>
        <dbReference type="Proteomes" id="UP000225706"/>
    </source>
</evidence>
<evidence type="ECO:0000313" key="13">
    <source>
        <dbReference type="EMBL" id="PFX30238.1"/>
    </source>
</evidence>
<evidence type="ECO:0000256" key="11">
    <source>
        <dbReference type="ARBA" id="ARBA00034921"/>
    </source>
</evidence>
<evidence type="ECO:0000256" key="4">
    <source>
        <dbReference type="ARBA" id="ARBA00005830"/>
    </source>
</evidence>
<evidence type="ECO:0000256" key="12">
    <source>
        <dbReference type="ARBA" id="ARBA00034924"/>
    </source>
</evidence>
<dbReference type="PANTHER" id="PTHR21308:SF1">
    <property type="entry name" value="PHYTANOYL-COA DIOXYGENASE, PEROXISOMAL"/>
    <property type="match status" value="1"/>
</dbReference>
<comment type="cofactor">
    <cofactor evidence="1">
        <name>L-ascorbate</name>
        <dbReference type="ChEBI" id="CHEBI:38290"/>
    </cofactor>
</comment>
<dbReference type="Pfam" id="PF05721">
    <property type="entry name" value="PhyH"/>
    <property type="match status" value="1"/>
</dbReference>
<keyword evidence="14" id="KW-1185">Reference proteome</keyword>
<dbReference type="Proteomes" id="UP000225706">
    <property type="component" value="Unassembled WGS sequence"/>
</dbReference>
<keyword evidence="6" id="KW-0847">Vitamin C</keyword>
<keyword evidence="7 13" id="KW-0223">Dioxygenase</keyword>
<evidence type="ECO:0000256" key="6">
    <source>
        <dbReference type="ARBA" id="ARBA00022896"/>
    </source>
</evidence>
<comment type="caution">
    <text evidence="13">The sequence shown here is derived from an EMBL/GenBank/DDBJ whole genome shotgun (WGS) entry which is preliminary data.</text>
</comment>
<dbReference type="STRING" id="50429.A0A2B4SNT4"/>
<accession>A0A2B4SNT4</accession>
<dbReference type="EMBL" id="LSMT01000053">
    <property type="protein sequence ID" value="PFX30238.1"/>
    <property type="molecule type" value="Genomic_DNA"/>
</dbReference>
<protein>
    <recommendedName>
        <fullName evidence="10">phytanoyl-CoA dioxygenase</fullName>
        <ecNumber evidence="10">1.14.11.18</ecNumber>
    </recommendedName>
    <alternativeName>
        <fullName evidence="11">Phytanic acid oxidase</fullName>
    </alternativeName>
    <alternativeName>
        <fullName evidence="12">Phytanoyl-CoA alpha-hydroxylase</fullName>
    </alternativeName>
</protein>
<dbReference type="InterPro" id="IPR047128">
    <property type="entry name" value="PhyH"/>
</dbReference>
<evidence type="ECO:0000256" key="7">
    <source>
        <dbReference type="ARBA" id="ARBA00022964"/>
    </source>
</evidence>
<comment type="pathway">
    <text evidence="3">Lipid metabolism; fatty acid metabolism.</text>
</comment>
<comment type="similarity">
    <text evidence="4">Belongs to the PhyH family.</text>
</comment>
<name>A0A2B4SNT4_STYPI</name>
<dbReference type="GO" id="GO:0001561">
    <property type="term" value="P:fatty acid alpha-oxidation"/>
    <property type="evidence" value="ECO:0007669"/>
    <property type="project" value="InterPro"/>
</dbReference>
<dbReference type="Gene3D" id="2.60.120.620">
    <property type="entry name" value="q2cbj1_9rhob like domain"/>
    <property type="match status" value="1"/>
</dbReference>
<dbReference type="EC" id="1.14.11.18" evidence="10"/>
<dbReference type="AlphaFoldDB" id="A0A2B4SNT4"/>
<dbReference type="PANTHER" id="PTHR21308">
    <property type="entry name" value="PHYTANOYL-COA ALPHA-HYDROXYLASE"/>
    <property type="match status" value="1"/>
</dbReference>
<dbReference type="SUPFAM" id="SSF51197">
    <property type="entry name" value="Clavaminate synthase-like"/>
    <property type="match status" value="1"/>
</dbReference>
<evidence type="ECO:0000256" key="1">
    <source>
        <dbReference type="ARBA" id="ARBA00001961"/>
    </source>
</evidence>
<gene>
    <name evidence="13" type="primary">Phyh</name>
    <name evidence="13" type="ORF">AWC38_SpisGene4980</name>
</gene>
<dbReference type="InterPro" id="IPR008775">
    <property type="entry name" value="Phytyl_CoA_dOase-like"/>
</dbReference>
<evidence type="ECO:0000256" key="10">
    <source>
        <dbReference type="ARBA" id="ARBA00034809"/>
    </source>
</evidence>
<proteinExistence type="inferred from homology"/>
<evidence type="ECO:0000256" key="3">
    <source>
        <dbReference type="ARBA" id="ARBA00004872"/>
    </source>
</evidence>
<dbReference type="FunFam" id="2.60.120.620:FF:000012">
    <property type="entry name" value="Phytanoyl-CoA dioxygenase, peroxisomal"/>
    <property type="match status" value="1"/>
</dbReference>
<dbReference type="GO" id="GO:0005777">
    <property type="term" value="C:peroxisome"/>
    <property type="evidence" value="ECO:0007669"/>
    <property type="project" value="UniProtKB-ARBA"/>
</dbReference>
<evidence type="ECO:0000256" key="2">
    <source>
        <dbReference type="ARBA" id="ARBA00001962"/>
    </source>
</evidence>
<keyword evidence="8" id="KW-0560">Oxidoreductase</keyword>
<dbReference type="OrthoDB" id="2328924at2759"/>
<dbReference type="GO" id="GO:0048244">
    <property type="term" value="F:phytanoyl-CoA dioxygenase activity"/>
    <property type="evidence" value="ECO:0007669"/>
    <property type="project" value="UniProtKB-EC"/>
</dbReference>
<evidence type="ECO:0000256" key="5">
    <source>
        <dbReference type="ARBA" id="ARBA00022723"/>
    </source>
</evidence>
<sequence length="348" mass="39562">MISTQNAPFVCHNMADADTARKRLEVIQKQLSHSRLHLKSPEILETAAVGGDIDSLVVPNDVLTKEEVDFYNKNGYLVVRNLVPQEQLNKYLHRFNQICNREVRVPSMIVMKDVTFVKSSCQSEERTINKIQNFEEDEVLFSYCELPQILKYVACLTGPDIKSVHTMLINKPPDPGTMTSRHPLHQDLHYFPFRPANRMVCSWTAMEKVHRRNGCLVVQPGTQYGPLLQHDYPEWEGGVNVMYHGIKDYNPSIPFVHLEMNAGDTVFFHPLLIHGSGANQTNGFRKAISGHYASSHCYYIDVKGTSQEKIAAETLEVVHKKLGADIDLSFEDIWRVKSRLVQGNEGTL</sequence>
<keyword evidence="9" id="KW-0408">Iron</keyword>
<evidence type="ECO:0000256" key="8">
    <source>
        <dbReference type="ARBA" id="ARBA00023002"/>
    </source>
</evidence>
<keyword evidence="5" id="KW-0479">Metal-binding</keyword>
<dbReference type="GO" id="GO:0046872">
    <property type="term" value="F:metal ion binding"/>
    <property type="evidence" value="ECO:0007669"/>
    <property type="project" value="UniProtKB-KW"/>
</dbReference>
<organism evidence="13 14">
    <name type="scientific">Stylophora pistillata</name>
    <name type="common">Smooth cauliflower coral</name>
    <dbReference type="NCBI Taxonomy" id="50429"/>
    <lineage>
        <taxon>Eukaryota</taxon>
        <taxon>Metazoa</taxon>
        <taxon>Cnidaria</taxon>
        <taxon>Anthozoa</taxon>
        <taxon>Hexacorallia</taxon>
        <taxon>Scleractinia</taxon>
        <taxon>Astrocoeniina</taxon>
        <taxon>Pocilloporidae</taxon>
        <taxon>Stylophora</taxon>
    </lineage>
</organism>
<comment type="cofactor">
    <cofactor evidence="2">
        <name>Fe cation</name>
        <dbReference type="ChEBI" id="CHEBI:24875"/>
    </cofactor>
</comment>